<dbReference type="EMBL" id="LBUU01000006">
    <property type="protein sequence ID" value="KKQ70259.1"/>
    <property type="molecule type" value="Genomic_DNA"/>
</dbReference>
<dbReference type="AlphaFoldDB" id="A0A0G0M9B8"/>
<evidence type="ECO:0000313" key="3">
    <source>
        <dbReference type="Proteomes" id="UP000034022"/>
    </source>
</evidence>
<comment type="caution">
    <text evidence="2">The sequence shown here is derived from an EMBL/GenBank/DDBJ whole genome shotgun (WGS) entry which is preliminary data.</text>
</comment>
<reference evidence="2 3" key="1">
    <citation type="journal article" date="2015" name="Nature">
        <title>rRNA introns, odd ribosomes, and small enigmatic genomes across a large radiation of phyla.</title>
        <authorList>
            <person name="Brown C.T."/>
            <person name="Hug L.A."/>
            <person name="Thomas B.C."/>
            <person name="Sharon I."/>
            <person name="Castelle C.J."/>
            <person name="Singh A."/>
            <person name="Wilkins M.J."/>
            <person name="Williams K.H."/>
            <person name="Banfield J.F."/>
        </authorList>
    </citation>
    <scope>NUCLEOTIDE SEQUENCE [LARGE SCALE GENOMIC DNA]</scope>
</reference>
<sequence length="66" mass="7376">MNKIKIINNLLLTLLLLGSILLIAVLINWTPRIIRSTINVNNAKCLESYYNQGQPPLGACGYDFTN</sequence>
<keyword evidence="1" id="KW-1133">Transmembrane helix</keyword>
<evidence type="ECO:0000256" key="1">
    <source>
        <dbReference type="SAM" id="Phobius"/>
    </source>
</evidence>
<name>A0A0G0M9B8_9BACT</name>
<feature type="transmembrane region" description="Helical" evidence="1">
    <location>
        <begin position="6"/>
        <end position="27"/>
    </location>
</feature>
<dbReference type="Proteomes" id="UP000034022">
    <property type="component" value="Unassembled WGS sequence"/>
</dbReference>
<gene>
    <name evidence="2" type="ORF">US91_C0006G0098</name>
</gene>
<protein>
    <submittedName>
        <fullName evidence="2">Uncharacterized protein</fullName>
    </submittedName>
</protein>
<accession>A0A0G0M9B8</accession>
<keyword evidence="1" id="KW-0472">Membrane</keyword>
<organism evidence="2 3">
    <name type="scientific">Candidatus Falkowbacteria bacterium GW2011_GWE1_38_31</name>
    <dbReference type="NCBI Taxonomy" id="1618638"/>
    <lineage>
        <taxon>Bacteria</taxon>
        <taxon>Candidatus Falkowiibacteriota</taxon>
    </lineage>
</organism>
<proteinExistence type="predicted"/>
<evidence type="ECO:0000313" key="2">
    <source>
        <dbReference type="EMBL" id="KKQ70259.1"/>
    </source>
</evidence>
<keyword evidence="1" id="KW-0812">Transmembrane</keyword>